<dbReference type="EMBL" id="SLVM01000019">
    <property type="protein sequence ID" value="TCM81016.1"/>
    <property type="molecule type" value="Genomic_DNA"/>
</dbReference>
<dbReference type="InterPro" id="IPR002931">
    <property type="entry name" value="Transglutaminase-like"/>
</dbReference>
<dbReference type="RefSeq" id="WP_132695954.1">
    <property type="nucleotide sequence ID" value="NZ_SLVM01000019.1"/>
</dbReference>
<sequence>MATDYDIRLEITYSYEAPAGSSRTLLRMLPLGNAVQQLISGRVSTDPAPDFRRDGADFFGNATTEIAHDRPLTEIAFRFAGRVRRSGGMPGLDLSSDLGRLGEEIAAIRGIGPHVPHHFLGASERICHEPRIAAFAGALVAPDMSALAATRAIAHNLHERFEFDPEATEVTTPPIAAFEARRGVCQDISHVTIAALRAVGIPAGYVSGFLRTRPPPGQPRLEGADAMHAWVRAWCGAETGWIEIDPTNDLLVGTDHVAVAIGRDYADVAPVRGSLRTEGTHTTSHKVDVIPCEGRPG</sequence>
<organism evidence="2 3">
    <name type="scientific">Rhodovulum steppense</name>
    <dbReference type="NCBI Taxonomy" id="540251"/>
    <lineage>
        <taxon>Bacteria</taxon>
        <taxon>Pseudomonadati</taxon>
        <taxon>Pseudomonadota</taxon>
        <taxon>Alphaproteobacteria</taxon>
        <taxon>Rhodobacterales</taxon>
        <taxon>Paracoccaceae</taxon>
        <taxon>Rhodovulum</taxon>
    </lineage>
</organism>
<protein>
    <submittedName>
        <fullName evidence="2">Transglutaminase-like putative cysteine protease</fullName>
    </submittedName>
</protein>
<keyword evidence="2" id="KW-0645">Protease</keyword>
<dbReference type="InterPro" id="IPR013589">
    <property type="entry name" value="Bac_transglu_N"/>
</dbReference>
<dbReference type="Proteomes" id="UP000295277">
    <property type="component" value="Unassembled WGS sequence"/>
</dbReference>
<dbReference type="Pfam" id="PF01841">
    <property type="entry name" value="Transglut_core"/>
    <property type="match status" value="1"/>
</dbReference>
<dbReference type="PANTHER" id="PTHR33490">
    <property type="entry name" value="BLR5614 PROTEIN-RELATED"/>
    <property type="match status" value="1"/>
</dbReference>
<accession>A0A4R1YQV1</accession>
<dbReference type="PANTHER" id="PTHR33490:SF7">
    <property type="entry name" value="BLR2979 PROTEIN"/>
    <property type="match status" value="1"/>
</dbReference>
<dbReference type="SUPFAM" id="SSF54001">
    <property type="entry name" value="Cysteine proteinases"/>
    <property type="match status" value="1"/>
</dbReference>
<dbReference type="AlphaFoldDB" id="A0A4R1YQV1"/>
<evidence type="ECO:0000313" key="2">
    <source>
        <dbReference type="EMBL" id="TCM81016.1"/>
    </source>
</evidence>
<dbReference type="GO" id="GO:0008233">
    <property type="term" value="F:peptidase activity"/>
    <property type="evidence" value="ECO:0007669"/>
    <property type="project" value="UniProtKB-KW"/>
</dbReference>
<proteinExistence type="predicted"/>
<dbReference type="InterPro" id="IPR038765">
    <property type="entry name" value="Papain-like_cys_pep_sf"/>
</dbReference>
<feature type="domain" description="Transglutaminase-like" evidence="1">
    <location>
        <begin position="177"/>
        <end position="248"/>
    </location>
</feature>
<reference evidence="2 3" key="1">
    <citation type="submission" date="2019-03" db="EMBL/GenBank/DDBJ databases">
        <title>Genomic Encyclopedia of Type Strains, Phase IV (KMG-IV): sequencing the most valuable type-strain genomes for metagenomic binning, comparative biology and taxonomic classification.</title>
        <authorList>
            <person name="Goeker M."/>
        </authorList>
    </citation>
    <scope>NUCLEOTIDE SEQUENCE [LARGE SCALE GENOMIC DNA]</scope>
    <source>
        <strain evidence="2 3">DSM 21153</strain>
    </source>
</reference>
<gene>
    <name evidence="2" type="ORF">EV216_11958</name>
</gene>
<keyword evidence="2" id="KW-0378">Hydrolase</keyword>
<name>A0A4R1YQV1_9RHOB</name>
<comment type="caution">
    <text evidence="2">The sequence shown here is derived from an EMBL/GenBank/DDBJ whole genome shotgun (WGS) entry which is preliminary data.</text>
</comment>
<dbReference type="Pfam" id="PF08379">
    <property type="entry name" value="Bact_transglu_N"/>
    <property type="match status" value="1"/>
</dbReference>
<evidence type="ECO:0000259" key="1">
    <source>
        <dbReference type="SMART" id="SM00460"/>
    </source>
</evidence>
<evidence type="ECO:0000313" key="3">
    <source>
        <dbReference type="Proteomes" id="UP000295277"/>
    </source>
</evidence>
<dbReference type="SMART" id="SM00460">
    <property type="entry name" value="TGc"/>
    <property type="match status" value="1"/>
</dbReference>
<dbReference type="Gene3D" id="3.10.620.30">
    <property type="match status" value="1"/>
</dbReference>
<keyword evidence="3" id="KW-1185">Reference proteome</keyword>
<dbReference type="GO" id="GO:0006508">
    <property type="term" value="P:proteolysis"/>
    <property type="evidence" value="ECO:0007669"/>
    <property type="project" value="UniProtKB-KW"/>
</dbReference>
<dbReference type="OrthoDB" id="9804023at2"/>